<protein>
    <recommendedName>
        <fullName evidence="3">Translocation protein SEC62</fullName>
    </recommendedName>
</protein>
<evidence type="ECO:0000256" key="11">
    <source>
        <dbReference type="SAM" id="MobiDB-lite"/>
    </source>
</evidence>
<keyword evidence="13" id="KW-1185">Reference proteome</keyword>
<dbReference type="InParanoid" id="A0A1S3HQA2"/>
<feature type="region of interest" description="Disordered" evidence="11">
    <location>
        <begin position="274"/>
        <end position="358"/>
    </location>
</feature>
<evidence type="ECO:0000256" key="2">
    <source>
        <dbReference type="ARBA" id="ARBA00010604"/>
    </source>
</evidence>
<accession>A0A1S3HQA2</accession>
<keyword evidence="5 12" id="KW-0812">Transmembrane</keyword>
<feature type="region of interest" description="Disordered" evidence="11">
    <location>
        <begin position="1"/>
        <end position="21"/>
    </location>
</feature>
<keyword evidence="4" id="KW-0813">Transport</keyword>
<keyword evidence="7" id="KW-0653">Protein transport</keyword>
<organism evidence="13 14">
    <name type="scientific">Lingula anatina</name>
    <name type="common">Brachiopod</name>
    <name type="synonym">Lingula unguis</name>
    <dbReference type="NCBI Taxonomy" id="7574"/>
    <lineage>
        <taxon>Eukaryota</taxon>
        <taxon>Metazoa</taxon>
        <taxon>Spiralia</taxon>
        <taxon>Lophotrochozoa</taxon>
        <taxon>Brachiopoda</taxon>
        <taxon>Linguliformea</taxon>
        <taxon>Lingulata</taxon>
        <taxon>Lingulida</taxon>
        <taxon>Linguloidea</taxon>
        <taxon>Lingulidae</taxon>
        <taxon>Lingula</taxon>
    </lineage>
</organism>
<evidence type="ECO:0000313" key="14">
    <source>
        <dbReference type="RefSeq" id="XP_013388217.1"/>
    </source>
</evidence>
<evidence type="ECO:0000256" key="4">
    <source>
        <dbReference type="ARBA" id="ARBA00022448"/>
    </source>
</evidence>
<evidence type="ECO:0000313" key="13">
    <source>
        <dbReference type="Proteomes" id="UP000085678"/>
    </source>
</evidence>
<sequence length="358" mass="41296">MAERRKKQKRKDEGESEKPTKEEYAVGKYLRFNVPCKEGKLMGMDVKYFIAKDAVDKLLDSKWTKGDDALFTTRESCVDYCHNLLMKGMFHRAAKVEKKDKKKKKKALESGEDTGLDEEKKSKKKGKKEAEEDKEGKKGEKEKTEESKSSKKKKKAEKEEKEEKEKKKDGEKEKKKKERIIKLHVDDIDQMFLDGDEMYVWVYDPVSPKTFIIGLLLGEFRKHSSLVLRAILFGIIWAVTFGHHHLWILPNLTEDVGFFDSFKPLYTYEYRPAVKTGDSDGKKEQKDKSKEKESDKKTEKKKKEKSSDKEEESEADSKKIDGAGSNEEPEEESGSGSEGKENGFEVVDKEEVTDSDKE</sequence>
<dbReference type="PANTHER" id="PTHR12443">
    <property type="entry name" value="TRANSLOCATION PROTEIN SEC62"/>
    <property type="match status" value="1"/>
</dbReference>
<evidence type="ECO:0000256" key="1">
    <source>
        <dbReference type="ARBA" id="ARBA00004477"/>
    </source>
</evidence>
<feature type="compositionally biased region" description="Basic and acidic residues" evidence="11">
    <location>
        <begin position="277"/>
        <end position="298"/>
    </location>
</feature>
<comment type="similarity">
    <text evidence="2">Belongs to the SEC62 family.</text>
</comment>
<dbReference type="PANTHER" id="PTHR12443:SF9">
    <property type="entry name" value="TRANSLOCATION PROTEIN SEC62"/>
    <property type="match status" value="1"/>
</dbReference>
<dbReference type="GO" id="GO:0005789">
    <property type="term" value="C:endoplasmic reticulum membrane"/>
    <property type="evidence" value="ECO:0007669"/>
    <property type="project" value="UniProtKB-SubCell"/>
</dbReference>
<evidence type="ECO:0000256" key="10">
    <source>
        <dbReference type="ARBA" id="ARBA00023136"/>
    </source>
</evidence>
<feature type="compositionally biased region" description="Basic and acidic residues" evidence="11">
    <location>
        <begin position="156"/>
        <end position="173"/>
    </location>
</feature>
<dbReference type="FunCoup" id="A0A1S3HQA2">
    <property type="interactions" value="1624"/>
</dbReference>
<name>A0A1S3HQA2_LINAN</name>
<dbReference type="AlphaFoldDB" id="A0A1S3HQA2"/>
<dbReference type="KEGG" id="lak:106157177"/>
<keyword evidence="9" id="KW-0811">Translocation</keyword>
<reference evidence="14" key="1">
    <citation type="submission" date="2025-08" db="UniProtKB">
        <authorList>
            <consortium name="RefSeq"/>
        </authorList>
    </citation>
    <scope>IDENTIFICATION</scope>
    <source>
        <tissue evidence="14">Gonads</tissue>
    </source>
</reference>
<feature type="region of interest" description="Disordered" evidence="11">
    <location>
        <begin position="94"/>
        <end position="173"/>
    </location>
</feature>
<dbReference type="GO" id="GO:0031204">
    <property type="term" value="P:post-translational protein targeting to membrane, translocation"/>
    <property type="evidence" value="ECO:0007669"/>
    <property type="project" value="TreeGrafter"/>
</dbReference>
<evidence type="ECO:0000256" key="9">
    <source>
        <dbReference type="ARBA" id="ARBA00023010"/>
    </source>
</evidence>
<evidence type="ECO:0000256" key="6">
    <source>
        <dbReference type="ARBA" id="ARBA00022824"/>
    </source>
</evidence>
<feature type="compositionally biased region" description="Basic and acidic residues" evidence="11">
    <location>
        <begin position="10"/>
        <end position="21"/>
    </location>
</feature>
<proteinExistence type="inferred from homology"/>
<dbReference type="GeneID" id="106157177"/>
<feature type="compositionally biased region" description="Basic and acidic residues" evidence="11">
    <location>
        <begin position="128"/>
        <end position="149"/>
    </location>
</feature>
<evidence type="ECO:0000256" key="3">
    <source>
        <dbReference type="ARBA" id="ARBA00021257"/>
    </source>
</evidence>
<evidence type="ECO:0000256" key="7">
    <source>
        <dbReference type="ARBA" id="ARBA00022927"/>
    </source>
</evidence>
<dbReference type="OrthoDB" id="200187at2759"/>
<evidence type="ECO:0000256" key="8">
    <source>
        <dbReference type="ARBA" id="ARBA00022989"/>
    </source>
</evidence>
<dbReference type="STRING" id="7574.A0A1S3HQA2"/>
<gene>
    <name evidence="14" type="primary">LOC106157177</name>
</gene>
<dbReference type="Proteomes" id="UP000085678">
    <property type="component" value="Unplaced"/>
</dbReference>
<keyword evidence="8 12" id="KW-1133">Transmembrane helix</keyword>
<evidence type="ECO:0000256" key="5">
    <source>
        <dbReference type="ARBA" id="ARBA00022692"/>
    </source>
</evidence>
<dbReference type="RefSeq" id="XP_013388217.1">
    <property type="nucleotide sequence ID" value="XM_013532763.1"/>
</dbReference>
<feature type="compositionally biased region" description="Basic and acidic residues" evidence="11">
    <location>
        <begin position="338"/>
        <end position="358"/>
    </location>
</feature>
<comment type="subcellular location">
    <subcellularLocation>
        <location evidence="1">Endoplasmic reticulum membrane</location>
        <topology evidence="1">Multi-pass membrane protein</topology>
    </subcellularLocation>
</comment>
<keyword evidence="10 12" id="KW-0472">Membrane</keyword>
<evidence type="ECO:0000256" key="12">
    <source>
        <dbReference type="SAM" id="Phobius"/>
    </source>
</evidence>
<dbReference type="Pfam" id="PF03839">
    <property type="entry name" value="Sec62"/>
    <property type="match status" value="2"/>
</dbReference>
<dbReference type="InterPro" id="IPR004728">
    <property type="entry name" value="Sec62"/>
</dbReference>
<keyword evidence="6" id="KW-0256">Endoplasmic reticulum</keyword>
<feature type="transmembrane region" description="Helical" evidence="12">
    <location>
        <begin position="226"/>
        <end position="247"/>
    </location>
</feature>